<dbReference type="AlphaFoldDB" id="A0AAD9P3L8"/>
<dbReference type="EMBL" id="JAODUO010000162">
    <property type="protein sequence ID" value="KAK2187528.1"/>
    <property type="molecule type" value="Genomic_DNA"/>
</dbReference>
<organism evidence="1 2">
    <name type="scientific">Ridgeia piscesae</name>
    <name type="common">Tubeworm</name>
    <dbReference type="NCBI Taxonomy" id="27915"/>
    <lineage>
        <taxon>Eukaryota</taxon>
        <taxon>Metazoa</taxon>
        <taxon>Spiralia</taxon>
        <taxon>Lophotrochozoa</taxon>
        <taxon>Annelida</taxon>
        <taxon>Polychaeta</taxon>
        <taxon>Sedentaria</taxon>
        <taxon>Canalipalpata</taxon>
        <taxon>Sabellida</taxon>
        <taxon>Siboglinidae</taxon>
        <taxon>Ridgeia</taxon>
    </lineage>
</organism>
<accession>A0AAD9P3L8</accession>
<sequence>MLGRRGAPFAQIWLETYRSPDLSLAYGFESVRKAHNLSTLFPHLVHVEERSLAQPDYRHTELLYRDSYDWSANYAVHVMGETKAKIPTDGESLKGYDCVLGEVMRLVYFGDPKLLSNDTWKGMT</sequence>
<keyword evidence="2" id="KW-1185">Reference proteome</keyword>
<gene>
    <name evidence="1" type="ORF">NP493_162g01011</name>
</gene>
<dbReference type="Proteomes" id="UP001209878">
    <property type="component" value="Unassembled WGS sequence"/>
</dbReference>
<proteinExistence type="predicted"/>
<reference evidence="1" key="1">
    <citation type="journal article" date="2023" name="Mol. Biol. Evol.">
        <title>Third-Generation Sequencing Reveals the Adaptive Role of the Epigenome in Three Deep-Sea Polychaetes.</title>
        <authorList>
            <person name="Perez M."/>
            <person name="Aroh O."/>
            <person name="Sun Y."/>
            <person name="Lan Y."/>
            <person name="Juniper S.K."/>
            <person name="Young C.R."/>
            <person name="Angers B."/>
            <person name="Qian P.Y."/>
        </authorList>
    </citation>
    <scope>NUCLEOTIDE SEQUENCE</scope>
    <source>
        <strain evidence="1">R07B-5</strain>
    </source>
</reference>
<protein>
    <submittedName>
        <fullName evidence="1">Uncharacterized protein</fullName>
    </submittedName>
</protein>
<name>A0AAD9P3L8_RIDPI</name>
<comment type="caution">
    <text evidence="1">The sequence shown here is derived from an EMBL/GenBank/DDBJ whole genome shotgun (WGS) entry which is preliminary data.</text>
</comment>
<evidence type="ECO:0000313" key="1">
    <source>
        <dbReference type="EMBL" id="KAK2187528.1"/>
    </source>
</evidence>
<dbReference type="PANTHER" id="PTHR46830:SF1">
    <property type="entry name" value="ALPHA-1,4-N-ACETYLGLUCOSAMINYLTRANSFERASE"/>
    <property type="match status" value="1"/>
</dbReference>
<dbReference type="PANTHER" id="PTHR46830">
    <property type="entry name" value="TRANSFERASE, PUTATIVE-RELATED"/>
    <property type="match status" value="1"/>
</dbReference>
<evidence type="ECO:0000313" key="2">
    <source>
        <dbReference type="Proteomes" id="UP001209878"/>
    </source>
</evidence>